<accession>A0AAV2PJP9</accession>
<gene>
    <name evidence="1" type="ORF">MNOR_LOCUS603</name>
</gene>
<name>A0AAV2PJP9_MEGNR</name>
<dbReference type="AlphaFoldDB" id="A0AAV2PJP9"/>
<protein>
    <submittedName>
        <fullName evidence="1">Uncharacterized protein</fullName>
    </submittedName>
</protein>
<reference evidence="1 2" key="1">
    <citation type="submission" date="2024-05" db="EMBL/GenBank/DDBJ databases">
        <authorList>
            <person name="Wallberg A."/>
        </authorList>
    </citation>
    <scope>NUCLEOTIDE SEQUENCE [LARGE SCALE GENOMIC DNA]</scope>
</reference>
<evidence type="ECO:0000313" key="1">
    <source>
        <dbReference type="EMBL" id="CAL4059481.1"/>
    </source>
</evidence>
<proteinExistence type="predicted"/>
<sequence length="452" mass="51287">QDSVDAVYSLESNNIHIMSEDSAEHLAAKAASQAWVLSLNTFGGTFELLNEQLDAEDATWRMSEAVVILKHWLPALATQRELMVAKSAVCPAGVIKTELEKYINECYRYEVGVKSRVQVAERFIEKSNAASVPVAAGAVVAAGGSGGNFLTRLSLETFSGDLTRYEEWKRNTQSLLTTIAGDAIKVRRIRDSLSGQAKLYAGDTGDHILTEEAMWDFLDKRYKDQWAGNLAIGSNMLDLYRNPISTVDDLMKIEDKLHNVYLKADQRKYTMEQLTTTLFLATLPDPITTEIIREVKTEHPHKTIFTWSDLGNHPHQIIQNFSRNHEVSDPLDILTFNQCSIASSIKGRNRGNPMPGYHKVPKARYPYVDRIICRFCEKNHRTVFCAKYNTDAKRRNKVNQLDPGVCFVCLFIHENPSRTFMSQDSCTDNQGRCCNKWEHRTYLCPRLDLPRQ</sequence>
<organism evidence="1 2">
    <name type="scientific">Meganyctiphanes norvegica</name>
    <name type="common">Northern krill</name>
    <name type="synonym">Thysanopoda norvegica</name>
    <dbReference type="NCBI Taxonomy" id="48144"/>
    <lineage>
        <taxon>Eukaryota</taxon>
        <taxon>Metazoa</taxon>
        <taxon>Ecdysozoa</taxon>
        <taxon>Arthropoda</taxon>
        <taxon>Crustacea</taxon>
        <taxon>Multicrustacea</taxon>
        <taxon>Malacostraca</taxon>
        <taxon>Eumalacostraca</taxon>
        <taxon>Eucarida</taxon>
        <taxon>Euphausiacea</taxon>
        <taxon>Euphausiidae</taxon>
        <taxon>Meganyctiphanes</taxon>
    </lineage>
</organism>
<dbReference type="Proteomes" id="UP001497623">
    <property type="component" value="Unassembled WGS sequence"/>
</dbReference>
<comment type="caution">
    <text evidence="1">The sequence shown here is derived from an EMBL/GenBank/DDBJ whole genome shotgun (WGS) entry which is preliminary data.</text>
</comment>
<dbReference type="EMBL" id="CAXKWB010000139">
    <property type="protein sequence ID" value="CAL4059481.1"/>
    <property type="molecule type" value="Genomic_DNA"/>
</dbReference>
<feature type="non-terminal residue" evidence="1">
    <location>
        <position position="1"/>
    </location>
</feature>
<evidence type="ECO:0000313" key="2">
    <source>
        <dbReference type="Proteomes" id="UP001497623"/>
    </source>
</evidence>
<keyword evidence="2" id="KW-1185">Reference proteome</keyword>